<dbReference type="Gene3D" id="3.30.750.24">
    <property type="entry name" value="STAS domain"/>
    <property type="match status" value="1"/>
</dbReference>
<sequence length="94" mass="10229">MTNRTSFSCGENLDIAHANSMHQRLQKSLQKSAVIELKADKVSKADTAGLQLLAALAIEVTRRGGHLIWKKPSDTLLTTAQQLGLSQALMLENT</sequence>
<dbReference type="OrthoDB" id="6198515at2"/>
<dbReference type="STRING" id="716816.BST96_13185"/>
<dbReference type="Pfam" id="PF13466">
    <property type="entry name" value="STAS_2"/>
    <property type="match status" value="1"/>
</dbReference>
<dbReference type="EMBL" id="CP019343">
    <property type="protein sequence ID" value="ARN74983.1"/>
    <property type="molecule type" value="Genomic_DNA"/>
</dbReference>
<dbReference type="InterPro" id="IPR002645">
    <property type="entry name" value="STAS_dom"/>
</dbReference>
<dbReference type="Proteomes" id="UP000193450">
    <property type="component" value="Chromosome"/>
</dbReference>
<evidence type="ECO:0000313" key="2">
    <source>
        <dbReference type="EMBL" id="ARN74983.1"/>
    </source>
</evidence>
<proteinExistence type="predicted"/>
<protein>
    <recommendedName>
        <fullName evidence="1">STAS domain-containing protein</fullName>
    </recommendedName>
</protein>
<dbReference type="AlphaFoldDB" id="A0A1X9NM12"/>
<keyword evidence="3" id="KW-1185">Reference proteome</keyword>
<accession>A0A1X9NM12</accession>
<feature type="domain" description="STAS" evidence="1">
    <location>
        <begin position="13"/>
        <end position="94"/>
    </location>
</feature>
<evidence type="ECO:0000259" key="1">
    <source>
        <dbReference type="PROSITE" id="PS50801"/>
    </source>
</evidence>
<name>A0A1X9NM12_9GAMM</name>
<reference evidence="2 3" key="1">
    <citation type="submission" date="2016-11" db="EMBL/GenBank/DDBJ databases">
        <title>Trade-off between light-utilization and light-protection in marine flavobacteria.</title>
        <authorList>
            <person name="Kumagai Y."/>
        </authorList>
    </citation>
    <scope>NUCLEOTIDE SEQUENCE [LARGE SCALE GENOMIC DNA]</scope>
    <source>
        <strain evidence="2 3">NBRC 107125</strain>
    </source>
</reference>
<gene>
    <name evidence="2" type="ORF">BST96_13185</name>
</gene>
<dbReference type="InterPro" id="IPR052746">
    <property type="entry name" value="MlaB_ABC_Transporter"/>
</dbReference>
<evidence type="ECO:0000313" key="3">
    <source>
        <dbReference type="Proteomes" id="UP000193450"/>
    </source>
</evidence>
<dbReference type="KEGG" id="osg:BST96_13185"/>
<dbReference type="InterPro" id="IPR036513">
    <property type="entry name" value="STAS_dom_sf"/>
</dbReference>
<dbReference type="RefSeq" id="WP_085759150.1">
    <property type="nucleotide sequence ID" value="NZ_CP019343.1"/>
</dbReference>
<dbReference type="PANTHER" id="PTHR35849">
    <property type="entry name" value="BLR2341 PROTEIN"/>
    <property type="match status" value="1"/>
</dbReference>
<dbReference type="InterPro" id="IPR058548">
    <property type="entry name" value="MlaB-like_STAS"/>
</dbReference>
<dbReference type="SUPFAM" id="SSF52091">
    <property type="entry name" value="SpoIIaa-like"/>
    <property type="match status" value="1"/>
</dbReference>
<dbReference type="PROSITE" id="PS50801">
    <property type="entry name" value="STAS"/>
    <property type="match status" value="1"/>
</dbReference>
<dbReference type="PANTHER" id="PTHR35849:SF2">
    <property type="entry name" value="BLR2341 PROTEIN"/>
    <property type="match status" value="1"/>
</dbReference>
<organism evidence="2 3">
    <name type="scientific">Oceanicoccus sagamiensis</name>
    <dbReference type="NCBI Taxonomy" id="716816"/>
    <lineage>
        <taxon>Bacteria</taxon>
        <taxon>Pseudomonadati</taxon>
        <taxon>Pseudomonadota</taxon>
        <taxon>Gammaproteobacteria</taxon>
        <taxon>Cellvibrionales</taxon>
        <taxon>Spongiibacteraceae</taxon>
        <taxon>Oceanicoccus</taxon>
    </lineage>
</organism>